<reference evidence="7" key="1">
    <citation type="journal article" date="2010" name="Nature">
        <title>The Amphimedon queenslandica genome and the evolution of animal complexity.</title>
        <authorList>
            <person name="Srivastava M."/>
            <person name="Simakov O."/>
            <person name="Chapman J."/>
            <person name="Fahey B."/>
            <person name="Gauthier M.E."/>
            <person name="Mitros T."/>
            <person name="Richards G.S."/>
            <person name="Conaco C."/>
            <person name="Dacre M."/>
            <person name="Hellsten U."/>
            <person name="Larroux C."/>
            <person name="Putnam N.H."/>
            <person name="Stanke M."/>
            <person name="Adamska M."/>
            <person name="Darling A."/>
            <person name="Degnan S.M."/>
            <person name="Oakley T.H."/>
            <person name="Plachetzki D.C."/>
            <person name="Zhai Y."/>
            <person name="Adamski M."/>
            <person name="Calcino A."/>
            <person name="Cummins S.F."/>
            <person name="Goodstein D.M."/>
            <person name="Harris C."/>
            <person name="Jackson D.J."/>
            <person name="Leys S.P."/>
            <person name="Shu S."/>
            <person name="Woodcroft B.J."/>
            <person name="Vervoort M."/>
            <person name="Kosik K.S."/>
            <person name="Manning G."/>
            <person name="Degnan B.M."/>
            <person name="Rokhsar D.S."/>
        </authorList>
    </citation>
    <scope>NUCLEOTIDE SEQUENCE [LARGE SCALE GENOMIC DNA]</scope>
</reference>
<dbReference type="InParanoid" id="A0A1X7VK24"/>
<organism evidence="6">
    <name type="scientific">Amphimedon queenslandica</name>
    <name type="common">Sponge</name>
    <dbReference type="NCBI Taxonomy" id="400682"/>
    <lineage>
        <taxon>Eukaryota</taxon>
        <taxon>Metazoa</taxon>
        <taxon>Porifera</taxon>
        <taxon>Demospongiae</taxon>
        <taxon>Heteroscleromorpha</taxon>
        <taxon>Haplosclerida</taxon>
        <taxon>Niphatidae</taxon>
        <taxon>Amphimedon</taxon>
    </lineage>
</organism>
<evidence type="ECO:0000256" key="3">
    <source>
        <dbReference type="ARBA" id="ARBA00022737"/>
    </source>
</evidence>
<dbReference type="InterPro" id="IPR000210">
    <property type="entry name" value="BTB/POZ_dom"/>
</dbReference>
<gene>
    <name evidence="6" type="primary">100636988</name>
</gene>
<evidence type="ECO:0000259" key="5">
    <source>
        <dbReference type="PROSITE" id="PS50097"/>
    </source>
</evidence>
<dbReference type="EnsemblMetazoa" id="XM_020008921.1">
    <property type="protein sequence ID" value="XP_019864480.1"/>
    <property type="gene ID" value="LOC100636988"/>
</dbReference>
<dbReference type="SMART" id="SM00225">
    <property type="entry name" value="BTB"/>
    <property type="match status" value="1"/>
</dbReference>
<dbReference type="Gene3D" id="2.120.10.80">
    <property type="entry name" value="Kelch-type beta propeller"/>
    <property type="match status" value="1"/>
</dbReference>
<dbReference type="Gene3D" id="3.30.710.10">
    <property type="entry name" value="Potassium Channel Kv1.1, Chain A"/>
    <property type="match status" value="1"/>
</dbReference>
<dbReference type="Gene3D" id="1.25.40.420">
    <property type="match status" value="1"/>
</dbReference>
<evidence type="ECO:0000313" key="6">
    <source>
        <dbReference type="EnsemblMetazoa" id="Aqu2.1.40377_001"/>
    </source>
</evidence>
<dbReference type="Pfam" id="PF07707">
    <property type="entry name" value="BACK"/>
    <property type="match status" value="1"/>
</dbReference>
<dbReference type="PROSITE" id="PS50097">
    <property type="entry name" value="BTB"/>
    <property type="match status" value="1"/>
</dbReference>
<keyword evidence="3" id="KW-0677">Repeat</keyword>
<dbReference type="eggNOG" id="KOG4441">
    <property type="taxonomic scope" value="Eukaryota"/>
</dbReference>
<dbReference type="OrthoDB" id="45365at2759"/>
<dbReference type="SMART" id="SM00612">
    <property type="entry name" value="Kelch"/>
    <property type="match status" value="6"/>
</dbReference>
<dbReference type="SUPFAM" id="SSF117281">
    <property type="entry name" value="Kelch motif"/>
    <property type="match status" value="2"/>
</dbReference>
<dbReference type="OMA" id="DRWTIVT"/>
<dbReference type="InterPro" id="IPR006652">
    <property type="entry name" value="Kelch_1"/>
</dbReference>
<dbReference type="Proteomes" id="UP000007879">
    <property type="component" value="Unassembled WGS sequence"/>
</dbReference>
<dbReference type="InterPro" id="IPR015915">
    <property type="entry name" value="Kelch-typ_b-propeller"/>
</dbReference>
<dbReference type="InterPro" id="IPR011705">
    <property type="entry name" value="BACK"/>
</dbReference>
<keyword evidence="2" id="KW-0880">Kelch repeat</keyword>
<evidence type="ECO:0000256" key="2">
    <source>
        <dbReference type="ARBA" id="ARBA00022441"/>
    </source>
</evidence>
<comment type="pathway">
    <text evidence="1">Protein modification; protein ubiquitination.</text>
</comment>
<dbReference type="PANTHER" id="PTHR24412">
    <property type="entry name" value="KELCH PROTEIN"/>
    <property type="match status" value="1"/>
</dbReference>
<dbReference type="Pfam" id="PF01344">
    <property type="entry name" value="Kelch_1"/>
    <property type="match status" value="2"/>
</dbReference>
<name>A0A1X7VK24_AMPQE</name>
<dbReference type="EnsemblMetazoa" id="Aqu2.1.40377_001">
    <property type="protein sequence ID" value="Aqu2.1.40377_001"/>
    <property type="gene ID" value="Aqu2.1.40377"/>
</dbReference>
<keyword evidence="4" id="KW-0833">Ubl conjugation pathway</keyword>
<evidence type="ECO:0000256" key="1">
    <source>
        <dbReference type="ARBA" id="ARBA00004906"/>
    </source>
</evidence>
<dbReference type="InterPro" id="IPR011333">
    <property type="entry name" value="SKP1/BTB/POZ_sf"/>
</dbReference>
<dbReference type="FunFam" id="1.25.40.420:FF:000001">
    <property type="entry name" value="Kelch-like family member 12"/>
    <property type="match status" value="1"/>
</dbReference>
<dbReference type="STRING" id="400682.A0A1X7VK24"/>
<evidence type="ECO:0000256" key="4">
    <source>
        <dbReference type="ARBA" id="ARBA00022786"/>
    </source>
</evidence>
<dbReference type="PRINTS" id="PR00501">
    <property type="entry name" value="KELCHREPEAT"/>
</dbReference>
<protein>
    <recommendedName>
        <fullName evidence="5">BTB domain-containing protein</fullName>
    </recommendedName>
</protein>
<dbReference type="KEGG" id="aqu:100636988"/>
<keyword evidence="7" id="KW-1185">Reference proteome</keyword>
<dbReference type="AlphaFoldDB" id="A0A1X7VK24"/>
<dbReference type="PANTHER" id="PTHR24412:SF451">
    <property type="entry name" value="KELCH-LIKE PROTEIN 20"/>
    <property type="match status" value="1"/>
</dbReference>
<sequence length="563" mass="62684">MAYVVHSPKTHFSDAFKALKSLYYQKDLCDVILKTEDAQFHAHKVVLVACCRYFAAMFRSGMEESQKSEVILHDVDPVALKCVLELFYTGHVTIKSDNVQSLLSAASLFQIDHLVSACLSFLKQQLSPSNCLGIKSFAGLHSCQFLVEAAERYSLARFTEVTCENEFLELTFEEVSSLTSNNKLNINSEDEVFDAIKNWILHDKSSRIIHLTSLLSNVRMSQLSPSVLVDKILRNDLIQNDIQCRNLIDDILIYTHVLTDRKHLLPSSQLQKRMSISEDGVIYVVGGLGCTENSVYSVERFDIHDGAWYISEPMDIQRSRVGVAELEGKIYVFGGYDGTINRLSVVECYDIQTEKWSSCSPMLTCRSAMGVAVLGDQIFIIGGYDGIHSLNSVEVYSVPDDKWTMAPPLLTNRSAPGAAVVNGCIYVMGGHDGLSIFSSVERYDPELQQWVFVANMNSQRCRLGVTAAVGKIFSIGGYDGHQCLDSVECYDPATNVWQLLPKMIYHRSRVAAVTVGNQIYAIGGYNGVSNMSSIEVYDIQREEWSVGPPMRKHYGAVGVAVIT</sequence>
<evidence type="ECO:0000313" key="7">
    <source>
        <dbReference type="Proteomes" id="UP000007879"/>
    </source>
</evidence>
<dbReference type="SUPFAM" id="SSF54695">
    <property type="entry name" value="POZ domain"/>
    <property type="match status" value="1"/>
</dbReference>
<accession>A0A1X7VK24</accession>
<dbReference type="SMART" id="SM00875">
    <property type="entry name" value="BACK"/>
    <property type="match status" value="1"/>
</dbReference>
<dbReference type="Pfam" id="PF00651">
    <property type="entry name" value="BTB"/>
    <property type="match status" value="1"/>
</dbReference>
<reference evidence="6" key="2">
    <citation type="submission" date="2017-05" db="UniProtKB">
        <authorList>
            <consortium name="EnsemblMetazoa"/>
        </authorList>
    </citation>
    <scope>IDENTIFICATION</scope>
</reference>
<feature type="domain" description="BTB" evidence="5">
    <location>
        <begin position="29"/>
        <end position="96"/>
    </location>
</feature>
<proteinExistence type="predicted"/>
<dbReference type="Pfam" id="PF24681">
    <property type="entry name" value="Kelch_KLHDC2_KLHL20_DRC7"/>
    <property type="match status" value="1"/>
</dbReference>